<feature type="signal peptide" evidence="6">
    <location>
        <begin position="1"/>
        <end position="18"/>
    </location>
</feature>
<dbReference type="EMBL" id="FPKR01000001">
    <property type="protein sequence ID" value="SFZ70513.1"/>
    <property type="molecule type" value="Genomic_DNA"/>
</dbReference>
<comment type="subcellular location">
    <subcellularLocation>
        <location evidence="1">Cell outer membrane</location>
    </subcellularLocation>
</comment>
<dbReference type="Proteomes" id="UP000186513">
    <property type="component" value="Unassembled WGS sequence"/>
</dbReference>
<gene>
    <name evidence="7" type="ORF">SAMN02745887_00229</name>
</gene>
<proteinExistence type="inferred from homology"/>
<evidence type="ECO:0000313" key="8">
    <source>
        <dbReference type="Proteomes" id="UP000186513"/>
    </source>
</evidence>
<dbReference type="RefSeq" id="WP_072426774.1">
    <property type="nucleotide sequence ID" value="NZ_FPKR01000001.1"/>
</dbReference>
<evidence type="ECO:0000256" key="6">
    <source>
        <dbReference type="SAM" id="SignalP"/>
    </source>
</evidence>
<keyword evidence="5" id="KW-0998">Cell outer membrane</keyword>
<protein>
    <submittedName>
        <fullName evidence="7">Outer membrane scaffolding protein for murein synthesis, MipA/OmpV family</fullName>
    </submittedName>
</protein>
<dbReference type="OrthoDB" id="8562138at2"/>
<dbReference type="STRING" id="1121279.SAMN02745887_00229"/>
<evidence type="ECO:0000256" key="1">
    <source>
        <dbReference type="ARBA" id="ARBA00004442"/>
    </source>
</evidence>
<evidence type="ECO:0000313" key="7">
    <source>
        <dbReference type="EMBL" id="SFZ70513.1"/>
    </source>
</evidence>
<keyword evidence="4" id="KW-0472">Membrane</keyword>
<dbReference type="PANTHER" id="PTHR38776:SF1">
    <property type="entry name" value="MLTA-INTERACTING PROTEIN-RELATED"/>
    <property type="match status" value="1"/>
</dbReference>
<comment type="similarity">
    <text evidence="2">Belongs to the MipA/OmpV family.</text>
</comment>
<organism evidence="7 8">
    <name type="scientific">Chitinimonas taiwanensis DSM 18899</name>
    <dbReference type="NCBI Taxonomy" id="1121279"/>
    <lineage>
        <taxon>Bacteria</taxon>
        <taxon>Pseudomonadati</taxon>
        <taxon>Pseudomonadota</taxon>
        <taxon>Betaproteobacteria</taxon>
        <taxon>Neisseriales</taxon>
        <taxon>Chitinibacteraceae</taxon>
        <taxon>Chitinimonas</taxon>
    </lineage>
</organism>
<keyword evidence="8" id="KW-1185">Reference proteome</keyword>
<feature type="chain" id="PRO_5012272938" evidence="6">
    <location>
        <begin position="19"/>
        <end position="266"/>
    </location>
</feature>
<evidence type="ECO:0000256" key="2">
    <source>
        <dbReference type="ARBA" id="ARBA00005722"/>
    </source>
</evidence>
<evidence type="ECO:0000256" key="5">
    <source>
        <dbReference type="ARBA" id="ARBA00023237"/>
    </source>
</evidence>
<dbReference type="PANTHER" id="PTHR38776">
    <property type="entry name" value="MLTA-INTERACTING PROTEIN-RELATED"/>
    <property type="match status" value="1"/>
</dbReference>
<keyword evidence="3 6" id="KW-0732">Signal</keyword>
<accession>A0A1K2H4I0</accession>
<evidence type="ECO:0000256" key="3">
    <source>
        <dbReference type="ARBA" id="ARBA00022729"/>
    </source>
</evidence>
<sequence length="266" mass="29400">MTLRIPLLALLLSTAALAEPSQLDLGIGLSAISLPDYRGSDEQRSYLLPVPYISYRSDKIEISRAGLRGKLFDSERAELDLSLNITPPSHSKDNAARAGMPRLSPTLEAGPSLKYRLNAQDAAVRWDLVLPLRAAFVVDDWRTRYIGTVLNPKLAAEWRAGEDEVWRLAWSGGALVGSRKQHEYFYGVDAEFARPDRPAYQAHSGYAGLQTTFSASREIGDYWLGVFLRADQLDGARFAASPLLKQKTTLSGGIALAWRFYRGTGL</sequence>
<dbReference type="InterPro" id="IPR010583">
    <property type="entry name" value="MipA"/>
</dbReference>
<name>A0A1K2H4I0_9NEIS</name>
<dbReference type="Pfam" id="PF06629">
    <property type="entry name" value="MipA"/>
    <property type="match status" value="1"/>
</dbReference>
<evidence type="ECO:0000256" key="4">
    <source>
        <dbReference type="ARBA" id="ARBA00023136"/>
    </source>
</evidence>
<dbReference type="GO" id="GO:0009279">
    <property type="term" value="C:cell outer membrane"/>
    <property type="evidence" value="ECO:0007669"/>
    <property type="project" value="UniProtKB-SubCell"/>
</dbReference>
<dbReference type="AlphaFoldDB" id="A0A1K2H4I0"/>
<reference evidence="7 8" key="1">
    <citation type="submission" date="2016-11" db="EMBL/GenBank/DDBJ databases">
        <authorList>
            <person name="Jaros S."/>
            <person name="Januszkiewicz K."/>
            <person name="Wedrychowicz H."/>
        </authorList>
    </citation>
    <scope>NUCLEOTIDE SEQUENCE [LARGE SCALE GENOMIC DNA]</scope>
    <source>
        <strain evidence="7 8">DSM 18899</strain>
    </source>
</reference>